<accession>A0A840CBP0</accession>
<organism evidence="1 2">
    <name type="scientific">Actibacterium naphthalenivorans</name>
    <dbReference type="NCBI Taxonomy" id="1614693"/>
    <lineage>
        <taxon>Bacteria</taxon>
        <taxon>Pseudomonadati</taxon>
        <taxon>Pseudomonadota</taxon>
        <taxon>Alphaproteobacteria</taxon>
        <taxon>Rhodobacterales</taxon>
        <taxon>Roseobacteraceae</taxon>
        <taxon>Actibacterium</taxon>
    </lineage>
</organism>
<name>A0A840CBP0_9RHOB</name>
<protein>
    <submittedName>
        <fullName evidence="1">Uncharacterized protein</fullName>
    </submittedName>
</protein>
<dbReference type="AlphaFoldDB" id="A0A840CBP0"/>
<gene>
    <name evidence="1" type="ORF">GGR17_003260</name>
</gene>
<dbReference type="EMBL" id="JACIEQ010000005">
    <property type="protein sequence ID" value="MBB4023431.1"/>
    <property type="molecule type" value="Genomic_DNA"/>
</dbReference>
<evidence type="ECO:0000313" key="1">
    <source>
        <dbReference type="EMBL" id="MBB4023431.1"/>
    </source>
</evidence>
<dbReference type="Proteomes" id="UP000585681">
    <property type="component" value="Unassembled WGS sequence"/>
</dbReference>
<comment type="caution">
    <text evidence="1">The sequence shown here is derived from an EMBL/GenBank/DDBJ whole genome shotgun (WGS) entry which is preliminary data.</text>
</comment>
<reference evidence="1" key="1">
    <citation type="submission" date="2020-08" db="EMBL/GenBank/DDBJ databases">
        <title>Genomic Encyclopedia of Type Strains, Phase IV (KMG-IV): sequencing the most valuable type-strain genomes for metagenomic binning, comparative biology and taxonomic classification.</title>
        <authorList>
            <person name="Goeker M."/>
        </authorList>
    </citation>
    <scope>NUCLEOTIDE SEQUENCE [LARGE SCALE GENOMIC DNA]</scope>
    <source>
        <strain evidence="1">DSM 105040</strain>
    </source>
</reference>
<keyword evidence="2" id="KW-1185">Reference proteome</keyword>
<dbReference type="RefSeq" id="WP_235974514.1">
    <property type="nucleotide sequence ID" value="NZ_JACIEQ010000005.1"/>
</dbReference>
<evidence type="ECO:0000313" key="2">
    <source>
        <dbReference type="Proteomes" id="UP000585681"/>
    </source>
</evidence>
<sequence length="178" mass="19305">MKRKPVILPPEDPCDAGAGSARGLWRGAALLILSTALAFAPAAPPVQAAQAAATPRGNVIVITDDRGGQVGARAAEIERLRAKGDRVEIRGGVCLSSCTMYLGLPKACVTPGTRFGFHGPSYFGAKLSPRDFEYWSNVIASHYPEPLRSWYMQEGRTRITTHFLLRGRDLIRMGIPRC</sequence>
<proteinExistence type="predicted"/>